<organism evidence="1 2">
    <name type="scientific">Chryseobacterium arthrosphaerae</name>
    <dbReference type="NCBI Taxonomy" id="651561"/>
    <lineage>
        <taxon>Bacteria</taxon>
        <taxon>Pseudomonadati</taxon>
        <taxon>Bacteroidota</taxon>
        <taxon>Flavobacteriia</taxon>
        <taxon>Flavobacteriales</taxon>
        <taxon>Weeksellaceae</taxon>
        <taxon>Chryseobacterium group</taxon>
        <taxon>Chryseobacterium</taxon>
    </lineage>
</organism>
<protein>
    <submittedName>
        <fullName evidence="1">Uncharacterized protein</fullName>
    </submittedName>
</protein>
<reference evidence="2" key="1">
    <citation type="submission" date="2016-07" db="EMBL/GenBank/DDBJ databases">
        <authorList>
            <person name="Florea S."/>
            <person name="Webb J.S."/>
            <person name="Jaromczyk J."/>
            <person name="Schardl C.L."/>
        </authorList>
    </citation>
    <scope>NUCLEOTIDE SEQUENCE [LARGE SCALE GENOMIC DNA]</scope>
    <source>
        <strain evidence="2">CC-VM-7</strain>
    </source>
</reference>
<name>A0A1B8ZND0_9FLAO</name>
<dbReference type="EMBL" id="MAYG01000001">
    <property type="protein sequence ID" value="OCA73034.1"/>
    <property type="molecule type" value="Genomic_DNA"/>
</dbReference>
<evidence type="ECO:0000313" key="2">
    <source>
        <dbReference type="Proteomes" id="UP000093432"/>
    </source>
</evidence>
<gene>
    <name evidence="1" type="ORF">BBI00_01180</name>
</gene>
<evidence type="ECO:0000313" key="1">
    <source>
        <dbReference type="EMBL" id="OCA73034.1"/>
    </source>
</evidence>
<accession>A0A1B8ZND0</accession>
<sequence length="120" mass="14566">MTLPARKQRSCAEYEEGKADGILFFDHHILFKNDYKFQFYFYNTESFFLWNYPLKHTCQNQLLFCQQGMKLSFQEPYSGTCFFSWQLINTDINRIRKLLFFMFETMANQFCYCTELSLTI</sequence>
<proteinExistence type="predicted"/>
<dbReference type="AlphaFoldDB" id="A0A1B8ZND0"/>
<dbReference type="Proteomes" id="UP000093432">
    <property type="component" value="Unassembled WGS sequence"/>
</dbReference>
<comment type="caution">
    <text evidence="1">The sequence shown here is derived from an EMBL/GenBank/DDBJ whole genome shotgun (WGS) entry which is preliminary data.</text>
</comment>